<feature type="region of interest" description="Disordered" evidence="1">
    <location>
        <begin position="124"/>
        <end position="151"/>
    </location>
</feature>
<dbReference type="EMBL" id="MHCZ01000017">
    <property type="protein sequence ID" value="OGY29963.1"/>
    <property type="molecule type" value="Genomic_DNA"/>
</dbReference>
<proteinExistence type="predicted"/>
<dbReference type="PANTHER" id="PTHR41930:SF1">
    <property type="entry name" value="DEPHOSPHO-COA KINASE"/>
    <property type="match status" value="1"/>
</dbReference>
<evidence type="ECO:0000313" key="3">
    <source>
        <dbReference type="Proteomes" id="UP000178068"/>
    </source>
</evidence>
<dbReference type="AlphaFoldDB" id="A0A1G1WQH1"/>
<dbReference type="Gene3D" id="3.40.50.300">
    <property type="entry name" value="P-loop containing nucleotide triphosphate hydrolases"/>
    <property type="match status" value="1"/>
</dbReference>
<dbReference type="InterPro" id="IPR027417">
    <property type="entry name" value="P-loop_NTPase"/>
</dbReference>
<accession>A0A1G1WQH1</accession>
<dbReference type="Pfam" id="PF13207">
    <property type="entry name" value="AAA_17"/>
    <property type="match status" value="1"/>
</dbReference>
<protein>
    <recommendedName>
        <fullName evidence="4">Dephospho-CoA kinase</fullName>
    </recommendedName>
</protein>
<evidence type="ECO:0008006" key="4">
    <source>
        <dbReference type="Google" id="ProtNLM"/>
    </source>
</evidence>
<sequence length="191" mass="21337">MKAIVVCLIGGLGSGKTTVAEFLVGKGFRRFTYSDLVREELQRLAVPSPDRKKLQDTGDKLREEFGEEVLGERIWEKIEDERAEKAVLDGPRSPADISLPRTKAGKFVALALLASPETRFSRLAKRKTGKDPHSKEDFLKDDQRDFGDGEDLTKQNTASCIQISDYKISTERSLEAVLQEVEAILKKEGII</sequence>
<dbReference type="SUPFAM" id="SSF52540">
    <property type="entry name" value="P-loop containing nucleoside triphosphate hydrolases"/>
    <property type="match status" value="1"/>
</dbReference>
<evidence type="ECO:0000256" key="1">
    <source>
        <dbReference type="SAM" id="MobiDB-lite"/>
    </source>
</evidence>
<evidence type="ECO:0000313" key="2">
    <source>
        <dbReference type="EMBL" id="OGY29963.1"/>
    </source>
</evidence>
<dbReference type="PANTHER" id="PTHR41930">
    <property type="entry name" value="UPF0200 PROTEIN MJ1399"/>
    <property type="match status" value="1"/>
</dbReference>
<gene>
    <name evidence="2" type="ORF">A3F35_02960</name>
</gene>
<dbReference type="STRING" id="1802603.A3F35_02960"/>
<reference evidence="2 3" key="1">
    <citation type="journal article" date="2016" name="Nat. Commun.">
        <title>Thousands of microbial genomes shed light on interconnected biogeochemical processes in an aquifer system.</title>
        <authorList>
            <person name="Anantharaman K."/>
            <person name="Brown C.T."/>
            <person name="Hug L.A."/>
            <person name="Sharon I."/>
            <person name="Castelle C.J."/>
            <person name="Probst A.J."/>
            <person name="Thomas B.C."/>
            <person name="Singh A."/>
            <person name="Wilkins M.J."/>
            <person name="Karaoz U."/>
            <person name="Brodie E.L."/>
            <person name="Williams K.H."/>
            <person name="Hubbard S.S."/>
            <person name="Banfield J.F."/>
        </authorList>
    </citation>
    <scope>NUCLEOTIDE SEQUENCE [LARGE SCALE GENOMIC DNA]</scope>
</reference>
<organism evidence="2 3">
    <name type="scientific">Candidatus Woykebacteria bacterium RIFCSPHIGHO2_12_FULL_45_10</name>
    <dbReference type="NCBI Taxonomy" id="1802603"/>
    <lineage>
        <taxon>Bacteria</taxon>
        <taxon>Candidatus Woykeibacteriota</taxon>
    </lineage>
</organism>
<name>A0A1G1WQH1_9BACT</name>
<dbReference type="Proteomes" id="UP000178068">
    <property type="component" value="Unassembled WGS sequence"/>
</dbReference>
<feature type="compositionally biased region" description="Basic and acidic residues" evidence="1">
    <location>
        <begin position="129"/>
        <end position="151"/>
    </location>
</feature>
<comment type="caution">
    <text evidence="2">The sequence shown here is derived from an EMBL/GenBank/DDBJ whole genome shotgun (WGS) entry which is preliminary data.</text>
</comment>